<dbReference type="PROSITE" id="PS52029">
    <property type="entry name" value="LD_TPASE"/>
    <property type="match status" value="1"/>
</dbReference>
<dbReference type="InterPro" id="IPR005490">
    <property type="entry name" value="LD_TPept_cat_dom"/>
</dbReference>
<evidence type="ECO:0000256" key="4">
    <source>
        <dbReference type="ARBA" id="ARBA00022984"/>
    </source>
</evidence>
<dbReference type="Proteomes" id="UP000051442">
    <property type="component" value="Unassembled WGS sequence"/>
</dbReference>
<keyword evidence="3 6" id="KW-0133">Cell shape</keyword>
<feature type="active site" description="Proton donor/acceptor" evidence="6">
    <location>
        <position position="416"/>
    </location>
</feature>
<evidence type="ECO:0000256" key="5">
    <source>
        <dbReference type="ARBA" id="ARBA00023316"/>
    </source>
</evidence>
<dbReference type="EMBL" id="AYZM01000079">
    <property type="protein sequence ID" value="KRN25028.1"/>
    <property type="molecule type" value="Genomic_DNA"/>
</dbReference>
<dbReference type="PATRIC" id="fig|1423804.4.peg.541"/>
<dbReference type="InterPro" id="IPR038063">
    <property type="entry name" value="Transpep_catalytic_dom"/>
</dbReference>
<keyword evidence="5 6" id="KW-0961">Cell wall biogenesis/degradation</keyword>
<dbReference type="InterPro" id="IPR050979">
    <property type="entry name" value="LD-transpeptidase"/>
</dbReference>
<evidence type="ECO:0000259" key="7">
    <source>
        <dbReference type="PROSITE" id="PS52029"/>
    </source>
</evidence>
<feature type="active site" description="Nucleophile" evidence="6">
    <location>
        <position position="440"/>
    </location>
</feature>
<dbReference type="AlphaFoldDB" id="A0A0R2FLG0"/>
<evidence type="ECO:0000313" key="9">
    <source>
        <dbReference type="Proteomes" id="UP000051442"/>
    </source>
</evidence>
<evidence type="ECO:0000256" key="6">
    <source>
        <dbReference type="PROSITE-ProRule" id="PRU01373"/>
    </source>
</evidence>
<keyword evidence="2" id="KW-0808">Transferase</keyword>
<accession>A0A0R2FLG0</accession>
<dbReference type="Gene3D" id="2.40.440.10">
    <property type="entry name" value="L,D-transpeptidase catalytic domain-like"/>
    <property type="match status" value="1"/>
</dbReference>
<dbReference type="GO" id="GO:0005576">
    <property type="term" value="C:extracellular region"/>
    <property type="evidence" value="ECO:0007669"/>
    <property type="project" value="TreeGrafter"/>
</dbReference>
<feature type="domain" description="L,D-TPase catalytic" evidence="7">
    <location>
        <begin position="336"/>
        <end position="464"/>
    </location>
</feature>
<organism evidence="8 9">
    <name type="scientific">Secundilactobacillus similis DSM 23365 = JCM 2765</name>
    <dbReference type="NCBI Taxonomy" id="1423804"/>
    <lineage>
        <taxon>Bacteria</taxon>
        <taxon>Bacillati</taxon>
        <taxon>Bacillota</taxon>
        <taxon>Bacilli</taxon>
        <taxon>Lactobacillales</taxon>
        <taxon>Lactobacillaceae</taxon>
        <taxon>Secundilactobacillus</taxon>
    </lineage>
</organism>
<dbReference type="RefSeq" id="WP_057151867.1">
    <property type="nucleotide sequence ID" value="NZ_AYZM01000079.1"/>
</dbReference>
<dbReference type="CDD" id="cd16913">
    <property type="entry name" value="YkuD_like"/>
    <property type="match status" value="1"/>
</dbReference>
<dbReference type="InterPro" id="IPR022029">
    <property type="entry name" value="YoaR-like_PG-bd"/>
</dbReference>
<dbReference type="SUPFAM" id="SSF143985">
    <property type="entry name" value="L,D-transpeptidase pre-catalytic domain-like"/>
    <property type="match status" value="1"/>
</dbReference>
<name>A0A0R2FLG0_9LACO</name>
<evidence type="ECO:0000256" key="1">
    <source>
        <dbReference type="ARBA" id="ARBA00004752"/>
    </source>
</evidence>
<evidence type="ECO:0000256" key="2">
    <source>
        <dbReference type="ARBA" id="ARBA00022679"/>
    </source>
</evidence>
<dbReference type="UniPathway" id="UPA00219"/>
<proteinExistence type="predicted"/>
<dbReference type="Pfam" id="PF03734">
    <property type="entry name" value="YkuD"/>
    <property type="match status" value="1"/>
</dbReference>
<dbReference type="STRING" id="1423804.FD14_GL000504"/>
<evidence type="ECO:0000256" key="3">
    <source>
        <dbReference type="ARBA" id="ARBA00022960"/>
    </source>
</evidence>
<dbReference type="InterPro" id="IPR038054">
    <property type="entry name" value="LD_TPept-like_central_sf"/>
</dbReference>
<dbReference type="GO" id="GO:0071972">
    <property type="term" value="F:peptidoglycan L,D-transpeptidase activity"/>
    <property type="evidence" value="ECO:0007669"/>
    <property type="project" value="TreeGrafter"/>
</dbReference>
<dbReference type="GO" id="GO:0016740">
    <property type="term" value="F:transferase activity"/>
    <property type="evidence" value="ECO:0007669"/>
    <property type="project" value="UniProtKB-KW"/>
</dbReference>
<dbReference type="Gene3D" id="3.10.20.800">
    <property type="match status" value="1"/>
</dbReference>
<dbReference type="GO" id="GO:0008360">
    <property type="term" value="P:regulation of cell shape"/>
    <property type="evidence" value="ECO:0007669"/>
    <property type="project" value="UniProtKB-UniRule"/>
</dbReference>
<comment type="caution">
    <text evidence="8">The sequence shown here is derived from an EMBL/GenBank/DDBJ whole genome shotgun (WGS) entry which is preliminary data.</text>
</comment>
<dbReference type="SUPFAM" id="SSF141523">
    <property type="entry name" value="L,D-transpeptidase catalytic domain-like"/>
    <property type="match status" value="1"/>
</dbReference>
<keyword evidence="4 6" id="KW-0573">Peptidoglycan synthesis</keyword>
<dbReference type="Pfam" id="PF12229">
    <property type="entry name" value="PG_binding_4"/>
    <property type="match status" value="2"/>
</dbReference>
<dbReference type="PANTHER" id="PTHR30582:SF33">
    <property type="entry name" value="EXPORTED PROTEIN"/>
    <property type="match status" value="1"/>
</dbReference>
<keyword evidence="9" id="KW-1185">Reference proteome</keyword>
<dbReference type="PANTHER" id="PTHR30582">
    <property type="entry name" value="L,D-TRANSPEPTIDASE"/>
    <property type="match status" value="1"/>
</dbReference>
<dbReference type="GO" id="GO:0071555">
    <property type="term" value="P:cell wall organization"/>
    <property type="evidence" value="ECO:0007669"/>
    <property type="project" value="UniProtKB-UniRule"/>
</dbReference>
<comment type="pathway">
    <text evidence="1 6">Cell wall biogenesis; peptidoglycan biosynthesis.</text>
</comment>
<reference evidence="8 9" key="1">
    <citation type="journal article" date="2015" name="Genome Announc.">
        <title>Expanding the biotechnology potential of lactobacilli through comparative genomics of 213 strains and associated genera.</title>
        <authorList>
            <person name="Sun Z."/>
            <person name="Harris H.M."/>
            <person name="McCann A."/>
            <person name="Guo C."/>
            <person name="Argimon S."/>
            <person name="Zhang W."/>
            <person name="Yang X."/>
            <person name="Jeffery I.B."/>
            <person name="Cooney J.C."/>
            <person name="Kagawa T.F."/>
            <person name="Liu W."/>
            <person name="Song Y."/>
            <person name="Salvetti E."/>
            <person name="Wrobel A."/>
            <person name="Rasinkangas P."/>
            <person name="Parkhill J."/>
            <person name="Rea M.C."/>
            <person name="O'Sullivan O."/>
            <person name="Ritari J."/>
            <person name="Douillard F.P."/>
            <person name="Paul Ross R."/>
            <person name="Yang R."/>
            <person name="Briner A.E."/>
            <person name="Felis G.E."/>
            <person name="de Vos W.M."/>
            <person name="Barrangou R."/>
            <person name="Klaenhammer T.R."/>
            <person name="Caufield P.W."/>
            <person name="Cui Y."/>
            <person name="Zhang H."/>
            <person name="O'Toole P.W."/>
        </authorList>
    </citation>
    <scope>NUCLEOTIDE SEQUENCE [LARGE SCALE GENOMIC DNA]</scope>
    <source>
        <strain evidence="8 9">DSM 23365</strain>
    </source>
</reference>
<dbReference type="OrthoDB" id="3176960at2"/>
<dbReference type="GO" id="GO:0018104">
    <property type="term" value="P:peptidoglycan-protein cross-linking"/>
    <property type="evidence" value="ECO:0007669"/>
    <property type="project" value="TreeGrafter"/>
</dbReference>
<sequence length="465" mass="50721">MTREAKQRKHRGSHRWLIAVVTCLIALGVGSLGYASYYHQRFKPTQINGVTVTNLTVAQATKKLNQSTGSQSSKAITVAKSRVKVSQASVAKLLTKRNGEAGHMVDTVSMKLTTQVSASAQQYRLTTLLPAFEKQIDTINAIRKTPIDAKVVLKNGQLSVTQGQSGTALDKATMVADFKQQAKTEAVISVNKVTKQAVKADSKTISQVKANLQKLLTQTVTLNVSGTNITFKASDYLKNGTATADGKYQFDTTLLKQKVAALATKYDTKGKSAKFKTHSGSTITVPAGGTWGWSIAQTKLVKYILYGFEHPSSQTLNLKHFVTGTGYGKTNTVGDTYIEVNLKTLHEYAYVNGKLVFSTPVMSGTITGGNKTPQGLYYIMYKQRNTTLTGQNDNGSTYNSKVKYWMPITNSGVGLHDSSWQPSYVYGNTSYRADYHSHGCINNPPSKMGKLYSVSYAGEPVVVYY</sequence>
<gene>
    <name evidence="8" type="ORF">FD14_GL000504</name>
</gene>
<protein>
    <recommendedName>
        <fullName evidence="7">L,D-TPase catalytic domain-containing protein</fullName>
    </recommendedName>
</protein>
<evidence type="ECO:0000313" key="8">
    <source>
        <dbReference type="EMBL" id="KRN25028.1"/>
    </source>
</evidence>